<proteinExistence type="predicted"/>
<dbReference type="Proteomes" id="UP000216871">
    <property type="component" value="Unassembled WGS sequence"/>
</dbReference>
<organism evidence="2 3">
    <name type="scientific">Bifidobacterium myosotis</name>
    <dbReference type="NCBI Taxonomy" id="1630166"/>
    <lineage>
        <taxon>Bacteria</taxon>
        <taxon>Bacillati</taxon>
        <taxon>Actinomycetota</taxon>
        <taxon>Actinomycetes</taxon>
        <taxon>Bifidobacteriales</taxon>
        <taxon>Bifidobacteriaceae</taxon>
        <taxon>Bifidobacterium</taxon>
    </lineage>
</organism>
<keyword evidence="3" id="KW-1185">Reference proteome</keyword>
<reference evidence="2 3" key="1">
    <citation type="journal article" date="2017" name="BMC Genomics">
        <title>Comparative genomic and phylogenomic analyses of the Bifidobacteriaceae family.</title>
        <authorList>
            <person name="Lugli G.A."/>
            <person name="Milani C."/>
            <person name="Turroni F."/>
            <person name="Duranti S."/>
            <person name="Mancabelli L."/>
            <person name="Mangifesta M."/>
            <person name="Ferrario C."/>
            <person name="Modesto M."/>
            <person name="Mattarelli P."/>
            <person name="Jiri K."/>
            <person name="van Sinderen D."/>
            <person name="Ventura M."/>
        </authorList>
    </citation>
    <scope>NUCLEOTIDE SEQUENCE [LARGE SCALE GENOMIC DNA]</scope>
    <source>
        <strain evidence="2 3">DSM 100196</strain>
    </source>
</reference>
<accession>A0A261FD65</accession>
<name>A0A261FD65_9BIFI</name>
<gene>
    <name evidence="2" type="ORF">BMYO_2131</name>
</gene>
<dbReference type="EMBL" id="MWWW01000034">
    <property type="protein sequence ID" value="OZG57077.1"/>
    <property type="molecule type" value="Genomic_DNA"/>
</dbReference>
<dbReference type="AlphaFoldDB" id="A0A261FD65"/>
<feature type="compositionally biased region" description="Low complexity" evidence="1">
    <location>
        <begin position="29"/>
        <end position="48"/>
    </location>
</feature>
<sequence>MSPEGLESRLALGAGVPQERVPNEFSPSPRAATATAHTGRAATGRRPAWSASGATESKAEIIVAYATDLPSMRTLRPRQTPRRRMPFPAVAVPGVAHVAAWNASGSHNAVTGSAHRPLGHFMTREPVYTR</sequence>
<evidence type="ECO:0000313" key="3">
    <source>
        <dbReference type="Proteomes" id="UP000216871"/>
    </source>
</evidence>
<evidence type="ECO:0000313" key="2">
    <source>
        <dbReference type="EMBL" id="OZG57077.1"/>
    </source>
</evidence>
<protein>
    <submittedName>
        <fullName evidence="2">Uncharacterized protein</fullName>
    </submittedName>
</protein>
<evidence type="ECO:0000256" key="1">
    <source>
        <dbReference type="SAM" id="MobiDB-lite"/>
    </source>
</evidence>
<comment type="caution">
    <text evidence="2">The sequence shown here is derived from an EMBL/GenBank/DDBJ whole genome shotgun (WGS) entry which is preliminary data.</text>
</comment>
<feature type="region of interest" description="Disordered" evidence="1">
    <location>
        <begin position="1"/>
        <end position="54"/>
    </location>
</feature>